<dbReference type="SFLD" id="SFLDG01020">
    <property type="entry name" value="Terpene_Cyclase_Like_2"/>
    <property type="match status" value="1"/>
</dbReference>
<dbReference type="EMBL" id="JAELVF020000004">
    <property type="protein sequence ID" value="MBU7600634.1"/>
    <property type="molecule type" value="Genomic_DNA"/>
</dbReference>
<protein>
    <recommendedName>
        <fullName evidence="4">Terpene synthase</fullName>
    </recommendedName>
</protein>
<dbReference type="SUPFAM" id="SSF48576">
    <property type="entry name" value="Terpenoid synthases"/>
    <property type="match status" value="1"/>
</dbReference>
<dbReference type="InterPro" id="IPR008949">
    <property type="entry name" value="Isoprenoid_synthase_dom_sf"/>
</dbReference>
<comment type="caution">
    <text evidence="2">The sequence shown here is derived from an EMBL/GenBank/DDBJ whole genome shotgun (WGS) entry which is preliminary data.</text>
</comment>
<name>A0A949N740_9ACTN</name>
<dbReference type="GO" id="GO:0010333">
    <property type="term" value="F:terpene synthase activity"/>
    <property type="evidence" value="ECO:0007669"/>
    <property type="project" value="InterPro"/>
</dbReference>
<evidence type="ECO:0008006" key="4">
    <source>
        <dbReference type="Google" id="ProtNLM"/>
    </source>
</evidence>
<dbReference type="Gene3D" id="1.10.600.10">
    <property type="entry name" value="Farnesyl Diphosphate Synthase"/>
    <property type="match status" value="1"/>
</dbReference>
<proteinExistence type="predicted"/>
<accession>A0A949N740</accession>
<gene>
    <name evidence="2" type="ORF">JGS22_024150</name>
</gene>
<evidence type="ECO:0000313" key="3">
    <source>
        <dbReference type="Proteomes" id="UP000694501"/>
    </source>
</evidence>
<keyword evidence="1" id="KW-0456">Lyase</keyword>
<dbReference type="SFLD" id="SFLDS00005">
    <property type="entry name" value="Isoprenoid_Synthase_Type_I"/>
    <property type="match status" value="1"/>
</dbReference>
<reference evidence="2" key="1">
    <citation type="submission" date="2021-06" db="EMBL/GenBank/DDBJ databases">
        <title>Sequencing of actinobacteria type strains.</title>
        <authorList>
            <person name="Nguyen G.-S."/>
            <person name="Wentzel A."/>
        </authorList>
    </citation>
    <scope>NUCLEOTIDE SEQUENCE</scope>
    <source>
        <strain evidence="2">P38-E01</strain>
    </source>
</reference>
<dbReference type="InterPro" id="IPR034686">
    <property type="entry name" value="Terpene_cyclase-like_2"/>
</dbReference>
<keyword evidence="3" id="KW-1185">Reference proteome</keyword>
<dbReference type="AlphaFoldDB" id="A0A949N740"/>
<dbReference type="Pfam" id="PF19086">
    <property type="entry name" value="Terpene_syn_C_2"/>
    <property type="match status" value="1"/>
</dbReference>
<evidence type="ECO:0000313" key="2">
    <source>
        <dbReference type="EMBL" id="MBU7600634.1"/>
    </source>
</evidence>
<dbReference type="RefSeq" id="WP_211043615.1">
    <property type="nucleotide sequence ID" value="NZ_JAELVF020000004.1"/>
</dbReference>
<dbReference type="Proteomes" id="UP000694501">
    <property type="component" value="Unassembled WGS sequence"/>
</dbReference>
<sequence>MPAPTGREPAIGWRLPPFYCPDERGELLHPEVEKIEQRALAWVDEFDVYPNATERAWGLACNAVDYSCRMAPRGDQDILLLFILWNYWATALDDWHDSGDEGTGAADITDHSARLIRAIEAPGSSMLPQSRLTASLDDLVRRSRELLSPYQLRRFGEGARDWLLGASWQTANTERGVMPALNDFAGMRGSVNGTRFTMTFVEAAEGIHLPPDVLYSAPVQALTDAAGFVVSCDNDLFSFAKEDHLEVPDQNLVNVLIHAHGGTAADVLPEAVALRDRAMSLFLRLRARLNEEGDAELRRYTSALGYYITGFIEGERTAPRYASPRNRHPLPVPGAAFEISYRDTPSDPDPGPPPIPSIAWWWEQLRD</sequence>
<organism evidence="2 3">
    <name type="scientific">Streptomyces tardus</name>
    <dbReference type="NCBI Taxonomy" id="2780544"/>
    <lineage>
        <taxon>Bacteria</taxon>
        <taxon>Bacillati</taxon>
        <taxon>Actinomycetota</taxon>
        <taxon>Actinomycetes</taxon>
        <taxon>Kitasatosporales</taxon>
        <taxon>Streptomycetaceae</taxon>
        <taxon>Streptomyces</taxon>
    </lineage>
</organism>
<evidence type="ECO:0000256" key="1">
    <source>
        <dbReference type="ARBA" id="ARBA00023239"/>
    </source>
</evidence>